<gene>
    <name evidence="2" type="ORF">GQ607_008158</name>
</gene>
<protein>
    <submittedName>
        <fullName evidence="2">Het domain-containing protein</fullName>
    </submittedName>
</protein>
<accession>A0A8H3WD79</accession>
<comment type="caution">
    <text evidence="2">The sequence shown here is derived from an EMBL/GenBank/DDBJ whole genome shotgun (WGS) entry which is preliminary data.</text>
</comment>
<keyword evidence="3" id="KW-1185">Reference proteome</keyword>
<evidence type="ECO:0000313" key="2">
    <source>
        <dbReference type="EMBL" id="KAF0324719.1"/>
    </source>
</evidence>
<dbReference type="Pfam" id="PF26639">
    <property type="entry name" value="Het-6_barrel"/>
    <property type="match status" value="1"/>
</dbReference>
<sequence length="594" mass="67643">MMQSSSDSLVSYHDLADDLNLASGPEEYRWALRCVTLLAGCNTDDVRCTLREFTLGQCNGKYEALSYIWGDPNDRAQIYLDDQPFSVTANLESALRCLRLPDTDRVLWTDSICINQNNVPEVNVQVQRMWAIYKYSSRVVVFLGREAKDATGIAGLLRRLTADVSPKDYRAITSILQDKSEAASWKALDELMKRPWWSRAWIVQEFAVNRDVVFICGAVEILESIFGSALEILVDCRFNAIVPKPLQYFVRHIASTPISHLWTVRRAYQKHGLDERMRDPANMLYRFRRFKSFDLRDKVYSLFRLMGEDADLKPDYKWSAQELYRDVVRVSIKMSNTLQVLCHHNRTIQGIHGLPTWCPDWTVMRGRRILLWPNGYSAGGSDTVCPRFGGKNLYLKGKLLDKVQWLETFHSDMFSDNSVVFRRIKAIETEILSRSEALFAAGQKPWLSLDSFRATLVGSRIRKKGPSQKATILTSSDAARLYHAWYEHMSNLPSNELRGDAKLYNDALYSALCGRSFFLTEDKHFGLADIPVQVGDLIGAFVGSSVLFAVRQKTGGGLTETETHFELVGECYSHGFMRGEAVKDEESLSELCFV</sequence>
<dbReference type="EMBL" id="WOWK01000042">
    <property type="protein sequence ID" value="KAF0324719.1"/>
    <property type="molecule type" value="Genomic_DNA"/>
</dbReference>
<dbReference type="Proteomes" id="UP000434172">
    <property type="component" value="Unassembled WGS sequence"/>
</dbReference>
<name>A0A8H3WD79_9PEZI</name>
<dbReference type="InterPro" id="IPR010730">
    <property type="entry name" value="HET"/>
</dbReference>
<dbReference type="PANTHER" id="PTHR24148">
    <property type="entry name" value="ANKYRIN REPEAT DOMAIN-CONTAINING PROTEIN 39 HOMOLOG-RELATED"/>
    <property type="match status" value="1"/>
</dbReference>
<dbReference type="Pfam" id="PF06985">
    <property type="entry name" value="HET"/>
    <property type="match status" value="1"/>
</dbReference>
<dbReference type="PANTHER" id="PTHR24148:SF64">
    <property type="entry name" value="HETEROKARYON INCOMPATIBILITY DOMAIN-CONTAINING PROTEIN"/>
    <property type="match status" value="1"/>
</dbReference>
<dbReference type="InterPro" id="IPR052895">
    <property type="entry name" value="HetReg/Transcr_Mod"/>
</dbReference>
<proteinExistence type="predicted"/>
<dbReference type="AlphaFoldDB" id="A0A8H3WD79"/>
<dbReference type="OrthoDB" id="2157530at2759"/>
<reference evidence="2 3" key="1">
    <citation type="submission" date="2019-12" db="EMBL/GenBank/DDBJ databases">
        <title>A genome sequence resource for the geographically widespread anthracnose pathogen Colletotrichum asianum.</title>
        <authorList>
            <person name="Meng Y."/>
        </authorList>
    </citation>
    <scope>NUCLEOTIDE SEQUENCE [LARGE SCALE GENOMIC DNA]</scope>
    <source>
        <strain evidence="2 3">ICMP 18580</strain>
    </source>
</reference>
<evidence type="ECO:0000259" key="1">
    <source>
        <dbReference type="Pfam" id="PF06985"/>
    </source>
</evidence>
<organism evidence="2 3">
    <name type="scientific">Colletotrichum asianum</name>
    <dbReference type="NCBI Taxonomy" id="702518"/>
    <lineage>
        <taxon>Eukaryota</taxon>
        <taxon>Fungi</taxon>
        <taxon>Dikarya</taxon>
        <taxon>Ascomycota</taxon>
        <taxon>Pezizomycotina</taxon>
        <taxon>Sordariomycetes</taxon>
        <taxon>Hypocreomycetidae</taxon>
        <taxon>Glomerellales</taxon>
        <taxon>Glomerellaceae</taxon>
        <taxon>Colletotrichum</taxon>
        <taxon>Colletotrichum gloeosporioides species complex</taxon>
    </lineage>
</organism>
<evidence type="ECO:0000313" key="3">
    <source>
        <dbReference type="Proteomes" id="UP000434172"/>
    </source>
</evidence>
<feature type="domain" description="Heterokaryon incompatibility" evidence="1">
    <location>
        <begin position="62"/>
        <end position="205"/>
    </location>
</feature>